<evidence type="ECO:0000259" key="1">
    <source>
        <dbReference type="Pfam" id="PF21418"/>
    </source>
</evidence>
<evidence type="ECO:0000313" key="3">
    <source>
        <dbReference type="Proteomes" id="UP001500403"/>
    </source>
</evidence>
<reference evidence="3" key="1">
    <citation type="journal article" date="2019" name="Int. J. Syst. Evol. Microbiol.">
        <title>The Global Catalogue of Microorganisms (GCM) 10K type strain sequencing project: providing services to taxonomists for standard genome sequencing and annotation.</title>
        <authorList>
            <consortium name="The Broad Institute Genomics Platform"/>
            <consortium name="The Broad Institute Genome Sequencing Center for Infectious Disease"/>
            <person name="Wu L."/>
            <person name="Ma J."/>
        </authorList>
    </citation>
    <scope>NUCLEOTIDE SEQUENCE [LARGE SCALE GENOMIC DNA]</scope>
    <source>
        <strain evidence="3">JCM 9088</strain>
    </source>
</reference>
<organism evidence="2 3">
    <name type="scientific">Streptomyces enissocaesilis</name>
    <dbReference type="NCBI Taxonomy" id="332589"/>
    <lineage>
        <taxon>Bacteria</taxon>
        <taxon>Bacillati</taxon>
        <taxon>Actinomycetota</taxon>
        <taxon>Actinomycetes</taxon>
        <taxon>Kitasatosporales</taxon>
        <taxon>Streptomycetaceae</taxon>
        <taxon>Streptomyces</taxon>
        <taxon>Streptomyces rochei group</taxon>
    </lineage>
</organism>
<dbReference type="InterPro" id="IPR043519">
    <property type="entry name" value="NT_sf"/>
</dbReference>
<dbReference type="InterPro" id="IPR048495">
    <property type="entry name" value="LinB-like_C"/>
</dbReference>
<dbReference type="Gene3D" id="1.20.120.330">
    <property type="entry name" value="Nucleotidyltransferases domain 2"/>
    <property type="match status" value="1"/>
</dbReference>
<dbReference type="Gene3D" id="3.30.460.10">
    <property type="entry name" value="Beta Polymerase, domain 2"/>
    <property type="match status" value="1"/>
</dbReference>
<dbReference type="Pfam" id="PF21418">
    <property type="entry name" value="LinB-like_C"/>
    <property type="match status" value="1"/>
</dbReference>
<evidence type="ECO:0000313" key="2">
    <source>
        <dbReference type="EMBL" id="GAA2942488.1"/>
    </source>
</evidence>
<name>A0ABP6JQJ5_9ACTN</name>
<proteinExistence type="predicted"/>
<comment type="caution">
    <text evidence="2">The sequence shown here is derived from an EMBL/GenBank/DDBJ whole genome shotgun (WGS) entry which is preliminary data.</text>
</comment>
<protein>
    <recommendedName>
        <fullName evidence="1">Lincosamide nucleotidyltransferase-like C-terminal domain-containing protein</fullName>
    </recommendedName>
</protein>
<feature type="domain" description="Lincosamide nucleotidyltransferase-like C-terminal" evidence="1">
    <location>
        <begin position="105"/>
        <end position="208"/>
    </location>
</feature>
<keyword evidence="3" id="KW-1185">Reference proteome</keyword>
<gene>
    <name evidence="2" type="ORF">GCM10010446_29660</name>
</gene>
<dbReference type="Proteomes" id="UP001500403">
    <property type="component" value="Unassembled WGS sequence"/>
</dbReference>
<dbReference type="EMBL" id="BAAAUD010000031">
    <property type="protein sequence ID" value="GAA2942488.1"/>
    <property type="molecule type" value="Genomic_DNA"/>
</dbReference>
<accession>A0ABP6JQJ5</accession>
<dbReference type="RefSeq" id="WP_344495169.1">
    <property type="nucleotide sequence ID" value="NZ_BAAAUD010000031.1"/>
</dbReference>
<sequence length="223" mass="24330">MRDAHAEDFDGREFIERPAPLKLACTSMYGILAVVFDDLMRGEFHVVPAGPGIEEVPSWRGQVHLPDPGAAVLLDRSGRLTAAARLLADFRPPEPVTTAQRLTGELADWTLMLAHVPARGETARAHALLHSVIAPQQPRLCRLLRDSTAHRLTPSRSLEDDLPVSDRDRYTATTAPAHQEAVRAAAQRSWQGSRDLAGAAAQRWGIGLPVQPHQEIGAFPSRG</sequence>